<organism evidence="1 2">
    <name type="scientific">Mycena venus</name>
    <dbReference type="NCBI Taxonomy" id="2733690"/>
    <lineage>
        <taxon>Eukaryota</taxon>
        <taxon>Fungi</taxon>
        <taxon>Dikarya</taxon>
        <taxon>Basidiomycota</taxon>
        <taxon>Agaricomycotina</taxon>
        <taxon>Agaricomycetes</taxon>
        <taxon>Agaricomycetidae</taxon>
        <taxon>Agaricales</taxon>
        <taxon>Marasmiineae</taxon>
        <taxon>Mycenaceae</taxon>
        <taxon>Mycena</taxon>
    </lineage>
</organism>
<dbReference type="OrthoDB" id="3035705at2759"/>
<protein>
    <submittedName>
        <fullName evidence="1">Uncharacterized protein</fullName>
    </submittedName>
</protein>
<dbReference type="AlphaFoldDB" id="A0A8H7CNC3"/>
<comment type="caution">
    <text evidence="1">The sequence shown here is derived from an EMBL/GenBank/DDBJ whole genome shotgun (WGS) entry which is preliminary data.</text>
</comment>
<dbReference type="EMBL" id="JACAZI010000017">
    <property type="protein sequence ID" value="KAF7342267.1"/>
    <property type="molecule type" value="Genomic_DNA"/>
</dbReference>
<evidence type="ECO:0000313" key="2">
    <source>
        <dbReference type="Proteomes" id="UP000620124"/>
    </source>
</evidence>
<accession>A0A8H7CNC3</accession>
<sequence length="388" mass="44217">MQSPLDIPELVEHCIGFLSNSNPDLIASALVAHSWLHPAQSHLFRAPHLRNGGVESSEHQLLRLHNILEASPHLIRHVRELSINRNYRNYTFREDRITNTTLAKICNLEFTRLQSVSISEMQQLSELSIPLANALQRLLSAPSICTLRLHATFSDLFTLIQIWEHCSPAIRHLDLSVRLYDDGFRQGIVEDFLPGISDRAPSIPLQSLRISFSRSHAYDQHTLIPCALYPFVLSHLTALNIHGEWIVPWKHFESSTLQILDVKAMKRGSAIDLSLFPNLLHLRMTLVQPIPPMMFGTLATISSAHHIRTIFIRFCFDSSISNHSRCVQLDFTLSNLHPPIPITFEMSFSQQDQAKGLFPKLLSANMLRLITFRREPWNVLEPSIETTS</sequence>
<evidence type="ECO:0000313" key="1">
    <source>
        <dbReference type="EMBL" id="KAF7342267.1"/>
    </source>
</evidence>
<name>A0A8H7CNC3_9AGAR</name>
<reference evidence="1" key="1">
    <citation type="submission" date="2020-05" db="EMBL/GenBank/DDBJ databases">
        <title>Mycena genomes resolve the evolution of fungal bioluminescence.</title>
        <authorList>
            <person name="Tsai I.J."/>
        </authorList>
    </citation>
    <scope>NUCLEOTIDE SEQUENCE</scope>
    <source>
        <strain evidence="1">CCC161011</strain>
    </source>
</reference>
<gene>
    <name evidence="1" type="ORF">MVEN_01814800</name>
</gene>
<keyword evidence="2" id="KW-1185">Reference proteome</keyword>
<proteinExistence type="predicted"/>
<dbReference type="Proteomes" id="UP000620124">
    <property type="component" value="Unassembled WGS sequence"/>
</dbReference>